<accession>M6HWB8</accession>
<evidence type="ECO:0000313" key="1">
    <source>
        <dbReference type="EMBL" id="EMM95186.1"/>
    </source>
</evidence>
<dbReference type="Proteomes" id="UP000012089">
    <property type="component" value="Unassembled WGS sequence"/>
</dbReference>
<protein>
    <submittedName>
        <fullName evidence="1">Uncharacterized protein</fullName>
    </submittedName>
</protein>
<reference evidence="1 2" key="1">
    <citation type="submission" date="2013-01" db="EMBL/GenBank/DDBJ databases">
        <authorList>
            <person name="Harkins D.M."/>
            <person name="Durkin A.S."/>
            <person name="Brinkac L.M."/>
            <person name="Haft D.H."/>
            <person name="Selengut J.D."/>
            <person name="Sanka R."/>
            <person name="DePew J."/>
            <person name="Purushe J."/>
            <person name="Tulsiani S.M."/>
            <person name="Graham G.C."/>
            <person name="Burns M.-A."/>
            <person name="Dohnt M.F."/>
            <person name="Smythe L.D."/>
            <person name="McKay D.B."/>
            <person name="Craig S.B."/>
            <person name="Vinetz J.M."/>
            <person name="Sutton G.G."/>
            <person name="Nierman W.C."/>
            <person name="Fouts D.E."/>
        </authorList>
    </citation>
    <scope>NUCLEOTIDE SEQUENCE [LARGE SCALE GENOMIC DNA]</scope>
    <source>
        <strain evidence="1 2">LT2156</strain>
    </source>
</reference>
<dbReference type="AlphaFoldDB" id="M6HWB8"/>
<gene>
    <name evidence="1" type="ORF">LEP1GSC158_5505</name>
</gene>
<comment type="caution">
    <text evidence="1">The sequence shown here is derived from an EMBL/GenBank/DDBJ whole genome shotgun (WGS) entry which is preliminary data.</text>
</comment>
<proteinExistence type="predicted"/>
<organism evidence="1 2">
    <name type="scientific">Leptospira interrogans serovar Zanoni str. LT2156</name>
    <dbReference type="NCBI Taxonomy" id="1001601"/>
    <lineage>
        <taxon>Bacteria</taxon>
        <taxon>Pseudomonadati</taxon>
        <taxon>Spirochaetota</taxon>
        <taxon>Spirochaetia</taxon>
        <taxon>Leptospirales</taxon>
        <taxon>Leptospiraceae</taxon>
        <taxon>Leptospira</taxon>
    </lineage>
</organism>
<dbReference type="EMBL" id="AFMF02000032">
    <property type="protein sequence ID" value="EMM95186.1"/>
    <property type="molecule type" value="Genomic_DNA"/>
</dbReference>
<sequence>MLPYLRSANGSSDCEYKKAFLKAPPKNLLDGQGAEWQVNLLDESSGAIFLYQAGGGGGETEDKEYVMWRRKSDTDLVGVNEIYCSLAGCGSNITFLTFRDRKWYDVTKDVFPGVGEQEIEYLKSHKYKFGSEDYSSDSHSDFKIRCSLPSIGKDIECTLSFGAAIGIASRENPKVIYAFRNDKFVLIKGQ</sequence>
<evidence type="ECO:0000313" key="2">
    <source>
        <dbReference type="Proteomes" id="UP000012089"/>
    </source>
</evidence>
<name>M6HWB8_LEPIR</name>